<dbReference type="AlphaFoldDB" id="A0A5Q0H1V2"/>
<dbReference type="EMBL" id="CP034550">
    <property type="protein sequence ID" value="QFZ19652.1"/>
    <property type="molecule type" value="Genomic_DNA"/>
</dbReference>
<proteinExistence type="predicted"/>
<accession>A0A5Q0H1V2</accession>
<evidence type="ECO:0000313" key="2">
    <source>
        <dbReference type="Proteomes" id="UP000325787"/>
    </source>
</evidence>
<name>A0A5Q0H1V2_SACSY</name>
<keyword evidence="2" id="KW-1185">Reference proteome</keyword>
<dbReference type="OrthoDB" id="5179393at2"/>
<dbReference type="KEGG" id="ssyi:EKG83_21430"/>
<reference evidence="2" key="1">
    <citation type="journal article" date="2021" name="Curr. Microbiol.">
        <title>Complete genome of nocamycin-producing strain Saccharothrix syringae NRRL B-16468 reveals the biosynthetic potential for secondary metabolites.</title>
        <authorList>
            <person name="Mo X."/>
            <person name="Yang S."/>
        </authorList>
    </citation>
    <scope>NUCLEOTIDE SEQUENCE [LARGE SCALE GENOMIC DNA]</scope>
    <source>
        <strain evidence="2">ATCC 51364 / DSM 43886 / JCM 6844 / KCTC 9398 / NBRC 14523 / NRRL B-16468 / INA 2240</strain>
    </source>
</reference>
<dbReference type="Proteomes" id="UP000325787">
    <property type="component" value="Chromosome"/>
</dbReference>
<gene>
    <name evidence="1" type="ORF">EKG83_21430</name>
</gene>
<protein>
    <submittedName>
        <fullName evidence="1">Uncharacterized protein</fullName>
    </submittedName>
</protein>
<evidence type="ECO:0000313" key="1">
    <source>
        <dbReference type="EMBL" id="QFZ19652.1"/>
    </source>
</evidence>
<organism evidence="1 2">
    <name type="scientific">Saccharothrix syringae</name>
    <name type="common">Nocardiopsis syringae</name>
    <dbReference type="NCBI Taxonomy" id="103733"/>
    <lineage>
        <taxon>Bacteria</taxon>
        <taxon>Bacillati</taxon>
        <taxon>Actinomycetota</taxon>
        <taxon>Actinomycetes</taxon>
        <taxon>Pseudonocardiales</taxon>
        <taxon>Pseudonocardiaceae</taxon>
        <taxon>Saccharothrix</taxon>
    </lineage>
</organism>
<dbReference type="RefSeq" id="WP_153278269.1">
    <property type="nucleotide sequence ID" value="NZ_CP034550.1"/>
</dbReference>
<sequence>MRTPTLVDGRDLVDVVRPVHPVASAYLGPPPDLPWRTRLGALVDRLREDGADEPTVDDVVAALPDEPGTPLAVFADGGHVPAVFATPGSTGPDLVRVGGPAHVLPLLAWAQDRPSCVLVVEGRAAVRVAVFPGHLEQAVAAEPVRCAPGATVDVCRAALGRSRSRLVAVRGGVRLVERIRTAFAPDVTVRPVRTPSAERLAEVARTTAALWSAQSVADLADQARLPGHAAQGVDATLDALARGTARELLVTTGPGSGATAWFGRRAEQVRPDDPVPPPWPARRGAAVDVAVRAALLGGVAVRVLRPGLPGAPAGGLGALCRFPLSVVRP</sequence>